<feature type="domain" description="C2H2-type" evidence="1">
    <location>
        <begin position="187"/>
        <end position="211"/>
    </location>
</feature>
<dbReference type="PANTHER" id="PTHR33845:SF1">
    <property type="entry name" value="C2H2-TYPE DOMAIN-CONTAINING PROTEIN"/>
    <property type="match status" value="1"/>
</dbReference>
<dbReference type="Proteomes" id="UP001249851">
    <property type="component" value="Unassembled WGS sequence"/>
</dbReference>
<gene>
    <name evidence="2" type="ORF">P5673_020230</name>
</gene>
<dbReference type="PANTHER" id="PTHR33845">
    <property type="entry name" value="C2H2-TYPE DOMAIN-CONTAINING PROTEIN"/>
    <property type="match status" value="1"/>
</dbReference>
<dbReference type="EMBL" id="JARQWQ010000049">
    <property type="protein sequence ID" value="KAK2557488.1"/>
    <property type="molecule type" value="Genomic_DNA"/>
</dbReference>
<protein>
    <recommendedName>
        <fullName evidence="1">C2H2-type domain-containing protein</fullName>
    </recommendedName>
</protein>
<reference evidence="2" key="1">
    <citation type="journal article" date="2023" name="G3 (Bethesda)">
        <title>Whole genome assembly and annotation of the endangered Caribbean coral Acropora cervicornis.</title>
        <authorList>
            <person name="Selwyn J.D."/>
            <person name="Vollmer S.V."/>
        </authorList>
    </citation>
    <scope>NUCLEOTIDE SEQUENCE</scope>
    <source>
        <strain evidence="2">K2</strain>
    </source>
</reference>
<sequence length="242" mass="26906">MEGPHVTKVYLRSDNAGCYHTTELLLSLKSMGDRHGVVIERYDFSDPQSGEEVRDRSIAPMKTHNHRWVNEGHDITTAREMKIALESYGGVRGWRFAVVEIDKTQLNARVKKIPGISLFNNFQFVEEGVLSEKAYQIGKGHFYPYSSVVNNAQGATAINVVVAFSSPSGSSGAVAGDPSSSSGLFSCAEDGCVKIFSNYEELQHHLDAECHLFIDAQYQPRVKGWALKIVQRSTRMPDHVRS</sequence>
<evidence type="ECO:0000313" key="2">
    <source>
        <dbReference type="EMBL" id="KAK2557488.1"/>
    </source>
</evidence>
<dbReference type="InterPro" id="IPR013087">
    <property type="entry name" value="Znf_C2H2_type"/>
</dbReference>
<comment type="caution">
    <text evidence="2">The sequence shown here is derived from an EMBL/GenBank/DDBJ whole genome shotgun (WGS) entry which is preliminary data.</text>
</comment>
<proteinExistence type="predicted"/>
<keyword evidence="3" id="KW-1185">Reference proteome</keyword>
<dbReference type="AlphaFoldDB" id="A0AAD9QA86"/>
<reference evidence="2" key="2">
    <citation type="journal article" date="2023" name="Science">
        <title>Genomic signatures of disease resistance in endangered staghorn corals.</title>
        <authorList>
            <person name="Vollmer S.V."/>
            <person name="Selwyn J.D."/>
            <person name="Despard B.A."/>
            <person name="Roesel C.L."/>
        </authorList>
    </citation>
    <scope>NUCLEOTIDE SEQUENCE</scope>
    <source>
        <strain evidence="2">K2</strain>
    </source>
</reference>
<evidence type="ECO:0000259" key="1">
    <source>
        <dbReference type="PROSITE" id="PS00028"/>
    </source>
</evidence>
<organism evidence="2 3">
    <name type="scientific">Acropora cervicornis</name>
    <name type="common">Staghorn coral</name>
    <dbReference type="NCBI Taxonomy" id="6130"/>
    <lineage>
        <taxon>Eukaryota</taxon>
        <taxon>Metazoa</taxon>
        <taxon>Cnidaria</taxon>
        <taxon>Anthozoa</taxon>
        <taxon>Hexacorallia</taxon>
        <taxon>Scleractinia</taxon>
        <taxon>Astrocoeniina</taxon>
        <taxon>Acroporidae</taxon>
        <taxon>Acropora</taxon>
    </lineage>
</organism>
<accession>A0AAD9QA86</accession>
<dbReference type="PROSITE" id="PS00028">
    <property type="entry name" value="ZINC_FINGER_C2H2_1"/>
    <property type="match status" value="1"/>
</dbReference>
<name>A0AAD9QA86_ACRCE</name>
<evidence type="ECO:0000313" key="3">
    <source>
        <dbReference type="Proteomes" id="UP001249851"/>
    </source>
</evidence>